<dbReference type="EMBL" id="CP109109">
    <property type="protein sequence ID" value="WSB95780.1"/>
    <property type="molecule type" value="Genomic_DNA"/>
</dbReference>
<dbReference type="Proteomes" id="UP001348369">
    <property type="component" value="Chromosome"/>
</dbReference>
<name>A0ACD4ZBN1_9ACTN</name>
<keyword evidence="2" id="KW-1185">Reference proteome</keyword>
<sequence length="207" mass="23366">MEHTPMPEPMRRAVDQLTSEAVERCQEVLSYAGSDVACDWKRMTLYRATDAADTTDCVAMLIAAYCRHTGMAPETLQGYLRLGRQQSRAGPRTKTGRTWPVCWARRRPPAVTSPERCGCCSAAGSAGRRRRSDPRTARRHCSRRRARTGYGPNSATASAHWADSRPSRPRWPGGRRRPRSAGAGLRVTSWWNEECQLRHMTLTPQRR</sequence>
<protein>
    <submittedName>
        <fullName evidence="1">Uncharacterized protein</fullName>
    </submittedName>
</protein>
<organism evidence="1 2">
    <name type="scientific">Streptomyces scopuliridis</name>
    <dbReference type="NCBI Taxonomy" id="452529"/>
    <lineage>
        <taxon>Bacteria</taxon>
        <taxon>Bacillati</taxon>
        <taxon>Actinomycetota</taxon>
        <taxon>Actinomycetes</taxon>
        <taxon>Kitasatosporales</taxon>
        <taxon>Streptomycetaceae</taxon>
        <taxon>Streptomyces</taxon>
    </lineage>
</organism>
<evidence type="ECO:0000313" key="2">
    <source>
        <dbReference type="Proteomes" id="UP001348369"/>
    </source>
</evidence>
<gene>
    <name evidence="1" type="ORF">OG835_01225</name>
</gene>
<accession>A0ACD4ZBN1</accession>
<proteinExistence type="predicted"/>
<evidence type="ECO:0000313" key="1">
    <source>
        <dbReference type="EMBL" id="WSB95780.1"/>
    </source>
</evidence>
<reference evidence="1" key="1">
    <citation type="submission" date="2022-10" db="EMBL/GenBank/DDBJ databases">
        <title>The complete genomes of actinobacterial strains from the NBC collection.</title>
        <authorList>
            <person name="Joergensen T.S."/>
            <person name="Alvarez Arevalo M."/>
            <person name="Sterndorff E.B."/>
            <person name="Faurdal D."/>
            <person name="Vuksanovic O."/>
            <person name="Mourched A.-S."/>
            <person name="Charusanti P."/>
            <person name="Shaw S."/>
            <person name="Blin K."/>
            <person name="Weber T."/>
        </authorList>
    </citation>
    <scope>NUCLEOTIDE SEQUENCE</scope>
    <source>
        <strain evidence="1">NBC 01771</strain>
    </source>
</reference>